<keyword evidence="10" id="KW-0067">ATP-binding</keyword>
<dbReference type="STRING" id="1045773.SAMN05216555_104265"/>
<evidence type="ECO:0000256" key="2">
    <source>
        <dbReference type="ARBA" id="ARBA00004651"/>
    </source>
</evidence>
<dbReference type="InterPro" id="IPR016120">
    <property type="entry name" value="Sig_transdc_His_kin_SpoOB"/>
</dbReference>
<dbReference type="InterPro" id="IPR039506">
    <property type="entry name" value="SPOB_a"/>
</dbReference>
<dbReference type="InterPro" id="IPR013767">
    <property type="entry name" value="PAS_fold"/>
</dbReference>
<keyword evidence="9 14" id="KW-0418">Kinase</keyword>
<dbReference type="InterPro" id="IPR005467">
    <property type="entry name" value="His_kinase_dom"/>
</dbReference>
<keyword evidence="13" id="KW-0472">Membrane</keyword>
<evidence type="ECO:0000256" key="10">
    <source>
        <dbReference type="ARBA" id="ARBA00022840"/>
    </source>
</evidence>
<keyword evidence="8" id="KW-0547">Nucleotide-binding</keyword>
<dbReference type="EMBL" id="FNEI01000004">
    <property type="protein sequence ID" value="SDI80042.1"/>
    <property type="molecule type" value="Genomic_DNA"/>
</dbReference>
<dbReference type="GO" id="GO:0006355">
    <property type="term" value="P:regulation of DNA-templated transcription"/>
    <property type="evidence" value="ECO:0007669"/>
    <property type="project" value="InterPro"/>
</dbReference>
<dbReference type="Pfam" id="PF02518">
    <property type="entry name" value="HATPase_c"/>
    <property type="match status" value="1"/>
</dbReference>
<dbReference type="CDD" id="cd00130">
    <property type="entry name" value="PAS"/>
    <property type="match status" value="1"/>
</dbReference>
<dbReference type="Pfam" id="PF14689">
    <property type="entry name" value="SPOB_a"/>
    <property type="match status" value="1"/>
</dbReference>
<dbReference type="SUPFAM" id="SSF55890">
    <property type="entry name" value="Sporulation response regulatory protein Spo0B"/>
    <property type="match status" value="1"/>
</dbReference>
<dbReference type="SUPFAM" id="SSF55874">
    <property type="entry name" value="ATPase domain of HSP90 chaperone/DNA topoisomerase II/histidine kinase"/>
    <property type="match status" value="1"/>
</dbReference>
<evidence type="ECO:0000313" key="15">
    <source>
        <dbReference type="Proteomes" id="UP000182130"/>
    </source>
</evidence>
<dbReference type="EC" id="2.7.13.3" evidence="3"/>
<evidence type="ECO:0000256" key="8">
    <source>
        <dbReference type="ARBA" id="ARBA00022741"/>
    </source>
</evidence>
<dbReference type="PRINTS" id="PR00344">
    <property type="entry name" value="BCTRLSENSOR"/>
</dbReference>
<proteinExistence type="predicted"/>
<reference evidence="15" key="1">
    <citation type="submission" date="2016-10" db="EMBL/GenBank/DDBJ databases">
        <authorList>
            <person name="Varghese N."/>
            <person name="Submissions S."/>
        </authorList>
    </citation>
    <scope>NUCLEOTIDE SEQUENCE [LARGE SCALE GENOMIC DNA]</scope>
    <source>
        <strain evidence="15">CGMCC 1.10783</strain>
    </source>
</reference>
<evidence type="ECO:0000256" key="7">
    <source>
        <dbReference type="ARBA" id="ARBA00022692"/>
    </source>
</evidence>
<dbReference type="SUPFAM" id="SSF103190">
    <property type="entry name" value="Sensory domain-like"/>
    <property type="match status" value="1"/>
</dbReference>
<keyword evidence="15" id="KW-1185">Reference proteome</keyword>
<evidence type="ECO:0000256" key="12">
    <source>
        <dbReference type="ARBA" id="ARBA00023012"/>
    </source>
</evidence>
<dbReference type="Proteomes" id="UP000182130">
    <property type="component" value="Unassembled WGS sequence"/>
</dbReference>
<dbReference type="InterPro" id="IPR035965">
    <property type="entry name" value="PAS-like_dom_sf"/>
</dbReference>
<evidence type="ECO:0000256" key="3">
    <source>
        <dbReference type="ARBA" id="ARBA00012438"/>
    </source>
</evidence>
<dbReference type="InterPro" id="IPR003594">
    <property type="entry name" value="HATPase_dom"/>
</dbReference>
<gene>
    <name evidence="14" type="ORF">SAMN05216555_104265</name>
</gene>
<keyword evidence="6" id="KW-0808">Transferase</keyword>
<keyword evidence="11" id="KW-1133">Transmembrane helix</keyword>
<evidence type="ECO:0000256" key="11">
    <source>
        <dbReference type="ARBA" id="ARBA00022989"/>
    </source>
</evidence>
<dbReference type="InterPro" id="IPR004358">
    <property type="entry name" value="Sig_transdc_His_kin-like_C"/>
</dbReference>
<sequence>MPEDVQPVQPGNPHPRRRHRLSLAGQYLALQLLIVLAVLLGVVAISLVQSAAAFERVEGRRALAVAESLAANPTVRSLIPTAEPRQGAALPSVAESMRTVSGASIVILAKTDGTILTSPEDPAAVGTPLPLGGSTVLQGRAWTGAMDVGGSPSLMAHVPVLDDAGHTVGIVAVGRQYPSVLERFGETVPDLLVYLGVSLALGAAGSLLLSRRVKRQTFGLEPGEIAGLVEHREAILHGVKEGVIALDPQERITVANESAREFLGLPEDCVGRSLGELGVQRQLREDLTTEQPEPDRLLLVGERLVVLNRKPVTARGRVIGSVTTLRDRTELSSLEKELGRTRSTTDTLRAQTHEFANQLHTISGLIQLGEFDEVVSFVDGVSLSRNKLSDDITSRIHDPALAALLIAKSSLAGERNVALQLDAASRLGRVDEEFSRDLTTVVGNLVDNAMDAAGLNAAGGAVTAASGSADGKVSVKLSEEAGTVTVTVRDSGPGVAPAEREDIFRRGYSTKASDGAGGRGFGLPLTRLVCLRRGGDVEVHNDGGAVFTATLRKADPAKGSPTA</sequence>
<dbReference type="Gene3D" id="3.30.565.10">
    <property type="entry name" value="Histidine kinase-like ATPase, C-terminal domain"/>
    <property type="match status" value="1"/>
</dbReference>
<evidence type="ECO:0000256" key="1">
    <source>
        <dbReference type="ARBA" id="ARBA00000085"/>
    </source>
</evidence>
<dbReference type="SUPFAM" id="SSF55785">
    <property type="entry name" value="PYP-like sensor domain (PAS domain)"/>
    <property type="match status" value="1"/>
</dbReference>
<comment type="catalytic activity">
    <reaction evidence="1">
        <text>ATP + protein L-histidine = ADP + protein N-phospho-L-histidine.</text>
        <dbReference type="EC" id="2.7.13.3"/>
    </reaction>
</comment>
<dbReference type="InterPro" id="IPR000014">
    <property type="entry name" value="PAS"/>
</dbReference>
<keyword evidence="5" id="KW-0597">Phosphoprotein</keyword>
<evidence type="ECO:0000256" key="9">
    <source>
        <dbReference type="ARBA" id="ARBA00022777"/>
    </source>
</evidence>
<comment type="subcellular location">
    <subcellularLocation>
        <location evidence="2">Cell membrane</location>
        <topology evidence="2">Multi-pass membrane protein</topology>
    </subcellularLocation>
</comment>
<keyword evidence="4" id="KW-1003">Cell membrane</keyword>
<evidence type="ECO:0000256" key="13">
    <source>
        <dbReference type="ARBA" id="ARBA00023136"/>
    </source>
</evidence>
<dbReference type="Pfam" id="PF00989">
    <property type="entry name" value="PAS"/>
    <property type="match status" value="1"/>
</dbReference>
<name>A0A1G8NIR7_9MICC</name>
<protein>
    <recommendedName>
        <fullName evidence="3">histidine kinase</fullName>
        <ecNumber evidence="3">2.7.13.3</ecNumber>
    </recommendedName>
</protein>
<dbReference type="SMART" id="SM00091">
    <property type="entry name" value="PAS"/>
    <property type="match status" value="1"/>
</dbReference>
<dbReference type="InterPro" id="IPR029151">
    <property type="entry name" value="Sensor-like_sf"/>
</dbReference>
<dbReference type="GO" id="GO:0005886">
    <property type="term" value="C:plasma membrane"/>
    <property type="evidence" value="ECO:0007669"/>
    <property type="project" value="UniProtKB-SubCell"/>
</dbReference>
<dbReference type="GO" id="GO:0000155">
    <property type="term" value="F:phosphorelay sensor kinase activity"/>
    <property type="evidence" value="ECO:0007669"/>
    <property type="project" value="InterPro"/>
</dbReference>
<dbReference type="GO" id="GO:0005524">
    <property type="term" value="F:ATP binding"/>
    <property type="evidence" value="ECO:0007669"/>
    <property type="project" value="UniProtKB-KW"/>
</dbReference>
<organism evidence="14 15">
    <name type="scientific">Arthrobacter cupressi</name>
    <dbReference type="NCBI Taxonomy" id="1045773"/>
    <lineage>
        <taxon>Bacteria</taxon>
        <taxon>Bacillati</taxon>
        <taxon>Actinomycetota</taxon>
        <taxon>Actinomycetes</taxon>
        <taxon>Micrococcales</taxon>
        <taxon>Micrococcaceae</taxon>
        <taxon>Arthrobacter</taxon>
    </lineage>
</organism>
<evidence type="ECO:0000256" key="4">
    <source>
        <dbReference type="ARBA" id="ARBA00022475"/>
    </source>
</evidence>
<keyword evidence="7" id="KW-0812">Transmembrane</keyword>
<dbReference type="AlphaFoldDB" id="A0A1G8NIR7"/>
<dbReference type="Gene3D" id="1.10.287.130">
    <property type="match status" value="1"/>
</dbReference>
<dbReference type="SMART" id="SM00387">
    <property type="entry name" value="HATPase_c"/>
    <property type="match status" value="1"/>
</dbReference>
<evidence type="ECO:0000313" key="14">
    <source>
        <dbReference type="EMBL" id="SDI80042.1"/>
    </source>
</evidence>
<dbReference type="PANTHER" id="PTHR45436:SF5">
    <property type="entry name" value="SENSOR HISTIDINE KINASE TRCS"/>
    <property type="match status" value="1"/>
</dbReference>
<dbReference type="InterPro" id="IPR050428">
    <property type="entry name" value="TCS_sensor_his_kinase"/>
</dbReference>
<dbReference type="Gene3D" id="3.30.450.20">
    <property type="entry name" value="PAS domain"/>
    <property type="match status" value="2"/>
</dbReference>
<dbReference type="InterPro" id="IPR033463">
    <property type="entry name" value="sCache_3"/>
</dbReference>
<dbReference type="Pfam" id="PF17203">
    <property type="entry name" value="sCache_3_2"/>
    <property type="match status" value="1"/>
</dbReference>
<dbReference type="PROSITE" id="PS50109">
    <property type="entry name" value="HIS_KIN"/>
    <property type="match status" value="1"/>
</dbReference>
<dbReference type="PANTHER" id="PTHR45436">
    <property type="entry name" value="SENSOR HISTIDINE KINASE YKOH"/>
    <property type="match status" value="1"/>
</dbReference>
<accession>A0A1G8NIR7</accession>
<dbReference type="InterPro" id="IPR036890">
    <property type="entry name" value="HATPase_C_sf"/>
</dbReference>
<evidence type="ECO:0000256" key="6">
    <source>
        <dbReference type="ARBA" id="ARBA00022679"/>
    </source>
</evidence>
<keyword evidence="12" id="KW-0902">Two-component regulatory system</keyword>
<evidence type="ECO:0000256" key="5">
    <source>
        <dbReference type="ARBA" id="ARBA00022553"/>
    </source>
</evidence>